<evidence type="ECO:0000259" key="10">
    <source>
        <dbReference type="PROSITE" id="PS50023"/>
    </source>
</evidence>
<dbReference type="FunFam" id="2.10.110.10:FF:000025">
    <property type="entry name" value="Cysteine-rich protein 2"/>
    <property type="match status" value="2"/>
</dbReference>
<proteinExistence type="predicted"/>
<evidence type="ECO:0000313" key="12">
    <source>
        <dbReference type="Proteomes" id="UP000694380"/>
    </source>
</evidence>
<keyword evidence="4 9" id="KW-0862">Zinc</keyword>
<evidence type="ECO:0000256" key="8">
    <source>
        <dbReference type="ARBA" id="ARBA00039933"/>
    </source>
</evidence>
<sequence>MRSSRVNSLLVLGRCLQPVPARGVQTAQPHVMGGRLLQLGGGPGRRGSAPCTCWRARPARGSQRRRAGRSRPQLGSAANGLAGWAVGGAARSLGRAELRDPHTAARLAGCATRGMAAKCPRCAKAVYFAEKVTSLGKDWHKFCLKCERCNKTLTPGGHAEHDGKPFCHKPCYATLFGPKGVNIGGAGSYIYEKPQMEEQPALGPIEHVSKVEEKKVSGPPKGPSRASSVTTFTGEPNMCPRCGKKVYFAEKVTSLGKDWHRPCLRCERCGKTLTPGGHAEHDEQPYCHKPCYGILFGPKGVNTGAVGSYIYDKDPEAKDQP</sequence>
<dbReference type="GeneID" id="101949245"/>
<protein>
    <recommendedName>
        <fullName evidence="8">Cysteine-rich protein 2</fullName>
    </recommendedName>
</protein>
<dbReference type="AlphaFoldDB" id="A0A8C3EYU4"/>
<evidence type="ECO:0000256" key="6">
    <source>
        <dbReference type="ARBA" id="ARBA00023038"/>
    </source>
</evidence>
<feature type="domain" description="LIM zinc-binding" evidence="10">
    <location>
        <begin position="237"/>
        <end position="298"/>
    </location>
</feature>
<dbReference type="PANTHER" id="PTHR46074:SF2">
    <property type="entry name" value="CYSTEINE-RICH PROTEIN 2"/>
    <property type="match status" value="1"/>
</dbReference>
<keyword evidence="6 9" id="KW-0440">LIM domain</keyword>
<dbReference type="InterPro" id="IPR001781">
    <property type="entry name" value="Znf_LIM"/>
</dbReference>
<dbReference type="GO" id="GO:0046872">
    <property type="term" value="F:metal ion binding"/>
    <property type="evidence" value="ECO:0007669"/>
    <property type="project" value="UniProtKB-KW"/>
</dbReference>
<organism evidence="11 12">
    <name type="scientific">Chrysemys picta bellii</name>
    <name type="common">Western painted turtle</name>
    <name type="synonym">Emys bellii</name>
    <dbReference type="NCBI Taxonomy" id="8478"/>
    <lineage>
        <taxon>Eukaryota</taxon>
        <taxon>Metazoa</taxon>
        <taxon>Chordata</taxon>
        <taxon>Craniata</taxon>
        <taxon>Vertebrata</taxon>
        <taxon>Euteleostomi</taxon>
        <taxon>Archelosauria</taxon>
        <taxon>Testudinata</taxon>
        <taxon>Testudines</taxon>
        <taxon>Cryptodira</taxon>
        <taxon>Durocryptodira</taxon>
        <taxon>Testudinoidea</taxon>
        <taxon>Emydidae</taxon>
        <taxon>Chrysemys</taxon>
    </lineage>
</organism>
<comment type="subunit">
    <text evidence="7">Interacts with TGFB1I1.</text>
</comment>
<dbReference type="OMA" id="HHSMASK"/>
<dbReference type="CDD" id="cd09401">
    <property type="entry name" value="LIM_TLP_like"/>
    <property type="match status" value="1"/>
</dbReference>
<keyword evidence="1" id="KW-0597">Phosphoprotein</keyword>
<dbReference type="Gene3D" id="2.10.110.10">
    <property type="entry name" value="Cysteine Rich Protein"/>
    <property type="match status" value="2"/>
</dbReference>
<dbReference type="SMART" id="SM00132">
    <property type="entry name" value="LIM"/>
    <property type="match status" value="2"/>
</dbReference>
<evidence type="ECO:0000256" key="4">
    <source>
        <dbReference type="ARBA" id="ARBA00022833"/>
    </source>
</evidence>
<evidence type="ECO:0000256" key="5">
    <source>
        <dbReference type="ARBA" id="ARBA00022990"/>
    </source>
</evidence>
<keyword evidence="3" id="KW-0677">Repeat</keyword>
<evidence type="ECO:0000256" key="1">
    <source>
        <dbReference type="ARBA" id="ARBA00022553"/>
    </source>
</evidence>
<dbReference type="PROSITE" id="PS00478">
    <property type="entry name" value="LIM_DOMAIN_1"/>
    <property type="match status" value="2"/>
</dbReference>
<dbReference type="Pfam" id="PF00412">
    <property type="entry name" value="LIM"/>
    <property type="match status" value="2"/>
</dbReference>
<evidence type="ECO:0000256" key="3">
    <source>
        <dbReference type="ARBA" id="ARBA00022737"/>
    </source>
</evidence>
<dbReference type="PROSITE" id="PS50023">
    <property type="entry name" value="LIM_DOMAIN_2"/>
    <property type="match status" value="2"/>
</dbReference>
<accession>A0A8C3EYU4</accession>
<evidence type="ECO:0000256" key="2">
    <source>
        <dbReference type="ARBA" id="ARBA00022723"/>
    </source>
</evidence>
<keyword evidence="5" id="KW-0007">Acetylation</keyword>
<evidence type="ECO:0000313" key="11">
    <source>
        <dbReference type="Ensembl" id="ENSCPBP00000000087.1"/>
    </source>
</evidence>
<gene>
    <name evidence="11" type="primary">CRIP2</name>
</gene>
<evidence type="ECO:0000256" key="7">
    <source>
        <dbReference type="ARBA" id="ARBA00038732"/>
    </source>
</evidence>
<feature type="domain" description="LIM zinc-binding" evidence="10">
    <location>
        <begin position="117"/>
        <end position="178"/>
    </location>
</feature>
<reference evidence="11" key="3">
    <citation type="submission" date="2025-09" db="UniProtKB">
        <authorList>
            <consortium name="Ensembl"/>
        </authorList>
    </citation>
    <scope>IDENTIFICATION</scope>
</reference>
<dbReference type="CTD" id="1397"/>
<dbReference type="GeneTree" id="ENSGT00940000158683"/>
<keyword evidence="12" id="KW-1185">Reference proteome</keyword>
<dbReference type="CDD" id="cd09476">
    <property type="entry name" value="LIM1_TLP"/>
    <property type="match status" value="1"/>
</dbReference>
<reference evidence="11" key="2">
    <citation type="submission" date="2025-08" db="UniProtKB">
        <authorList>
            <consortium name="Ensembl"/>
        </authorList>
    </citation>
    <scope>IDENTIFICATION</scope>
</reference>
<dbReference type="RefSeq" id="XP_005279167.2">
    <property type="nucleotide sequence ID" value="XM_005279110.5"/>
</dbReference>
<dbReference type="SUPFAM" id="SSF57716">
    <property type="entry name" value="Glucocorticoid receptor-like (DNA-binding domain)"/>
    <property type="match status" value="4"/>
</dbReference>
<dbReference type="PANTHER" id="PTHR46074">
    <property type="entry name" value="CYSTEINE-RICH PROTEIN CRIP FAMILY MEMBER"/>
    <property type="match status" value="1"/>
</dbReference>
<name>A0A8C3EYU4_CHRPI</name>
<evidence type="ECO:0000256" key="9">
    <source>
        <dbReference type="PROSITE-ProRule" id="PRU00125"/>
    </source>
</evidence>
<dbReference type="Proteomes" id="UP000694380">
    <property type="component" value="Chromosome 1"/>
</dbReference>
<keyword evidence="2 9" id="KW-0479">Metal-binding</keyword>
<dbReference type="Ensembl" id="ENSCPBT00000000124.1">
    <property type="protein sequence ID" value="ENSCPBP00000000087.1"/>
    <property type="gene ID" value="ENSCPBG00000000095.1"/>
</dbReference>
<reference evidence="11" key="1">
    <citation type="journal article" date="2015" name="Genome Biol. Evol.">
        <title>Physical Mapping and Refinement of the Painted Turtle Genome (Chrysemys picta) Inform Amniote Genome Evolution and Challenge Turtle-Bird Chromosomal Conservation.</title>
        <authorList>
            <person name="Badenhorst D."/>
            <person name="Hillier L.W."/>
            <person name="Literman R."/>
            <person name="Montiel E.E."/>
            <person name="Radhakrishnan S."/>
            <person name="Shen Y."/>
            <person name="Minx P."/>
            <person name="Janes D.E."/>
            <person name="Warren W.C."/>
            <person name="Edwards S.V."/>
            <person name="Valenzuela N."/>
        </authorList>
    </citation>
    <scope>NUCLEOTIDE SEQUENCE [LARGE SCALE GENOMIC DNA]</scope>
</reference>